<keyword evidence="3" id="KW-1185">Reference proteome</keyword>
<reference evidence="2 3" key="1">
    <citation type="submission" date="2020-12" db="EMBL/GenBank/DDBJ databases">
        <title>Genome public.</title>
        <authorList>
            <person name="Sun Q."/>
        </authorList>
    </citation>
    <scope>NUCLEOTIDE SEQUENCE [LARGE SCALE GENOMIC DNA]</scope>
    <source>
        <strain evidence="2 3">CCM 8864</strain>
    </source>
</reference>
<protein>
    <submittedName>
        <fullName evidence="2">Uncharacterized protein</fullName>
    </submittedName>
</protein>
<proteinExistence type="predicted"/>
<organism evidence="2 3">
    <name type="scientific">Corynebacterium marambiense</name>
    <dbReference type="NCBI Taxonomy" id="2765364"/>
    <lineage>
        <taxon>Bacteria</taxon>
        <taxon>Bacillati</taxon>
        <taxon>Actinomycetota</taxon>
        <taxon>Actinomycetes</taxon>
        <taxon>Mycobacteriales</taxon>
        <taxon>Corynebacteriaceae</taxon>
        <taxon>Corynebacterium</taxon>
    </lineage>
</organism>
<dbReference type="RefSeq" id="WP_198735439.1">
    <property type="nucleotide sequence ID" value="NZ_JAEIOT010000005.1"/>
</dbReference>
<name>A0ABS0VX72_9CORY</name>
<gene>
    <name evidence="2" type="ORF">JDV76_03165</name>
</gene>
<feature type="region of interest" description="Disordered" evidence="1">
    <location>
        <begin position="77"/>
        <end position="97"/>
    </location>
</feature>
<dbReference type="Proteomes" id="UP000625574">
    <property type="component" value="Unassembled WGS sequence"/>
</dbReference>
<evidence type="ECO:0000313" key="2">
    <source>
        <dbReference type="EMBL" id="MBI8999973.1"/>
    </source>
</evidence>
<sequence>MFRLIWITNIHPRDFLHRYMPTKIVVDKPRPRRNFKWGVPEMLLTIPYLVVADTMTILIGHGAPGGSTCWCCCASGTRSRPSHRPGERGAVGANPRC</sequence>
<evidence type="ECO:0000256" key="1">
    <source>
        <dbReference type="SAM" id="MobiDB-lite"/>
    </source>
</evidence>
<dbReference type="EMBL" id="JAEIOT010000005">
    <property type="protein sequence ID" value="MBI8999973.1"/>
    <property type="molecule type" value="Genomic_DNA"/>
</dbReference>
<comment type="caution">
    <text evidence="2">The sequence shown here is derived from an EMBL/GenBank/DDBJ whole genome shotgun (WGS) entry which is preliminary data.</text>
</comment>
<evidence type="ECO:0000313" key="3">
    <source>
        <dbReference type="Proteomes" id="UP000625574"/>
    </source>
</evidence>
<accession>A0ABS0VX72</accession>